<sequence length="66" mass="7135">MHAVEVDGSEDSGSWLPVVGWKNDADGKNDVATNQALEDIRNMGLRVDMANGNTKAYAIESEAELK</sequence>
<proteinExistence type="predicted"/>
<name>A0ABR2RV72_9ROSI</name>
<dbReference type="Proteomes" id="UP001396334">
    <property type="component" value="Unassembled WGS sequence"/>
</dbReference>
<gene>
    <name evidence="1" type="ORF">V6N11_079368</name>
</gene>
<dbReference type="EMBL" id="JBBPBN010000020">
    <property type="protein sequence ID" value="KAK9016875.1"/>
    <property type="molecule type" value="Genomic_DNA"/>
</dbReference>
<protein>
    <submittedName>
        <fullName evidence="1">Uncharacterized protein</fullName>
    </submittedName>
</protein>
<evidence type="ECO:0000313" key="1">
    <source>
        <dbReference type="EMBL" id="KAK9016875.1"/>
    </source>
</evidence>
<evidence type="ECO:0000313" key="2">
    <source>
        <dbReference type="Proteomes" id="UP001396334"/>
    </source>
</evidence>
<accession>A0ABR2RV72</accession>
<comment type="caution">
    <text evidence="1">The sequence shown here is derived from an EMBL/GenBank/DDBJ whole genome shotgun (WGS) entry which is preliminary data.</text>
</comment>
<reference evidence="1 2" key="1">
    <citation type="journal article" date="2024" name="G3 (Bethesda)">
        <title>Genome assembly of Hibiscus sabdariffa L. provides insights into metabolisms of medicinal natural products.</title>
        <authorList>
            <person name="Kim T."/>
        </authorList>
    </citation>
    <scope>NUCLEOTIDE SEQUENCE [LARGE SCALE GENOMIC DNA]</scope>
    <source>
        <strain evidence="1">TK-2024</strain>
        <tissue evidence="1">Old leaves</tissue>
    </source>
</reference>
<keyword evidence="2" id="KW-1185">Reference proteome</keyword>
<organism evidence="1 2">
    <name type="scientific">Hibiscus sabdariffa</name>
    <name type="common">roselle</name>
    <dbReference type="NCBI Taxonomy" id="183260"/>
    <lineage>
        <taxon>Eukaryota</taxon>
        <taxon>Viridiplantae</taxon>
        <taxon>Streptophyta</taxon>
        <taxon>Embryophyta</taxon>
        <taxon>Tracheophyta</taxon>
        <taxon>Spermatophyta</taxon>
        <taxon>Magnoliopsida</taxon>
        <taxon>eudicotyledons</taxon>
        <taxon>Gunneridae</taxon>
        <taxon>Pentapetalae</taxon>
        <taxon>rosids</taxon>
        <taxon>malvids</taxon>
        <taxon>Malvales</taxon>
        <taxon>Malvaceae</taxon>
        <taxon>Malvoideae</taxon>
        <taxon>Hibiscus</taxon>
    </lineage>
</organism>